<evidence type="ECO:0000256" key="9">
    <source>
        <dbReference type="ARBA" id="ARBA00023170"/>
    </source>
</evidence>
<evidence type="ECO:0000256" key="8">
    <source>
        <dbReference type="ARBA" id="ARBA00023157"/>
    </source>
</evidence>
<keyword evidence="7" id="KW-0472">Membrane</keyword>
<evidence type="ECO:0000259" key="14">
    <source>
        <dbReference type="PROSITE" id="PS50835"/>
    </source>
</evidence>
<evidence type="ECO:0000256" key="3">
    <source>
        <dbReference type="ARBA" id="ARBA00022692"/>
    </source>
</evidence>
<dbReference type="EMBL" id="CATNWA010003647">
    <property type="protein sequence ID" value="CAI9545927.1"/>
    <property type="molecule type" value="Genomic_DNA"/>
</dbReference>
<evidence type="ECO:0000313" key="15">
    <source>
        <dbReference type="EMBL" id="CAI9545927.1"/>
    </source>
</evidence>
<dbReference type="PRINTS" id="PR01536">
    <property type="entry name" value="INTRLKN1R12F"/>
</dbReference>
<feature type="signal peptide" evidence="13">
    <location>
        <begin position="1"/>
        <end position="17"/>
    </location>
</feature>
<reference evidence="15" key="1">
    <citation type="submission" date="2023-05" db="EMBL/GenBank/DDBJ databases">
        <authorList>
            <person name="Stuckert A."/>
        </authorList>
    </citation>
    <scope>NUCLEOTIDE SEQUENCE</scope>
</reference>
<dbReference type="Gene3D" id="2.60.40.10">
    <property type="entry name" value="Immunoglobulins"/>
    <property type="match status" value="1"/>
</dbReference>
<feature type="chain" id="PRO_5046019778" description="Ig-like domain-containing protein" evidence="13">
    <location>
        <begin position="18"/>
        <end position="127"/>
    </location>
</feature>
<feature type="domain" description="Ig-like" evidence="14">
    <location>
        <begin position="14"/>
        <end position="115"/>
    </location>
</feature>
<accession>A0ABN9BEL7</accession>
<dbReference type="Pfam" id="PF18452">
    <property type="entry name" value="Ig_6"/>
    <property type="match status" value="1"/>
</dbReference>
<gene>
    <name evidence="15" type="ORF">SPARVUS_LOCUS2749507</name>
</gene>
<feature type="non-terminal residue" evidence="15">
    <location>
        <position position="127"/>
    </location>
</feature>
<dbReference type="Proteomes" id="UP001162483">
    <property type="component" value="Unassembled WGS sequence"/>
</dbReference>
<evidence type="ECO:0000256" key="11">
    <source>
        <dbReference type="ARBA" id="ARBA00023198"/>
    </source>
</evidence>
<keyword evidence="10" id="KW-0325">Glycoprotein</keyword>
<keyword evidence="9" id="KW-0675">Receptor</keyword>
<evidence type="ECO:0000256" key="6">
    <source>
        <dbReference type="ARBA" id="ARBA00022989"/>
    </source>
</evidence>
<evidence type="ECO:0000313" key="16">
    <source>
        <dbReference type="Proteomes" id="UP001162483"/>
    </source>
</evidence>
<dbReference type="InterPro" id="IPR015621">
    <property type="entry name" value="IL-1_rcpt_fam"/>
</dbReference>
<sequence length="127" mass="14560">MLGQLLIFLFLLSPSHLCLLSDSYNDNGKPDVTHVHNGEPIFVKCPLEPPEADNSYNITWFINGSKTEISRDLQARIHQDSNYLKFLPARLEDAGFYLCVYRDSNGCWQEVLEVDVFQNDDGLCYKD</sequence>
<keyword evidence="4 13" id="KW-0732">Signal</keyword>
<evidence type="ECO:0000256" key="4">
    <source>
        <dbReference type="ARBA" id="ARBA00022729"/>
    </source>
</evidence>
<proteinExistence type="inferred from homology"/>
<dbReference type="InterPro" id="IPR004074">
    <property type="entry name" value="IL-1_rcpt_I/II-typ"/>
</dbReference>
<dbReference type="PROSITE" id="PS50835">
    <property type="entry name" value="IG_LIKE"/>
    <property type="match status" value="1"/>
</dbReference>
<organism evidence="15 16">
    <name type="scientific">Staurois parvus</name>
    <dbReference type="NCBI Taxonomy" id="386267"/>
    <lineage>
        <taxon>Eukaryota</taxon>
        <taxon>Metazoa</taxon>
        <taxon>Chordata</taxon>
        <taxon>Craniata</taxon>
        <taxon>Vertebrata</taxon>
        <taxon>Euteleostomi</taxon>
        <taxon>Amphibia</taxon>
        <taxon>Batrachia</taxon>
        <taxon>Anura</taxon>
        <taxon>Neobatrachia</taxon>
        <taxon>Ranoidea</taxon>
        <taxon>Ranidae</taxon>
        <taxon>Staurois</taxon>
    </lineage>
</organism>
<keyword evidence="16" id="KW-1185">Reference proteome</keyword>
<evidence type="ECO:0000256" key="13">
    <source>
        <dbReference type="SAM" id="SignalP"/>
    </source>
</evidence>
<dbReference type="InterPro" id="IPR007110">
    <property type="entry name" value="Ig-like_dom"/>
</dbReference>
<keyword evidence="5" id="KW-0677">Repeat</keyword>
<dbReference type="SMART" id="SM00409">
    <property type="entry name" value="IG"/>
    <property type="match status" value="1"/>
</dbReference>
<dbReference type="SUPFAM" id="SSF48726">
    <property type="entry name" value="Immunoglobulin"/>
    <property type="match status" value="1"/>
</dbReference>
<comment type="caution">
    <text evidence="15">The sequence shown here is derived from an EMBL/GenBank/DDBJ whole genome shotgun (WGS) entry which is preliminary data.</text>
</comment>
<evidence type="ECO:0000256" key="1">
    <source>
        <dbReference type="ARBA" id="ARBA00004479"/>
    </source>
</evidence>
<evidence type="ECO:0000256" key="5">
    <source>
        <dbReference type="ARBA" id="ARBA00022737"/>
    </source>
</evidence>
<dbReference type="InterPro" id="IPR041416">
    <property type="entry name" value="IL-1RAcP-like_ig"/>
</dbReference>
<keyword evidence="8" id="KW-1015">Disulfide bond</keyword>
<dbReference type="PANTHER" id="PTHR11890">
    <property type="entry name" value="INTERLEUKIN-1 RECEPTOR FAMILY MEMBER"/>
    <property type="match status" value="1"/>
</dbReference>
<evidence type="ECO:0000256" key="12">
    <source>
        <dbReference type="ARBA" id="ARBA00023319"/>
    </source>
</evidence>
<keyword evidence="6" id="KW-1133">Transmembrane helix</keyword>
<name>A0ABN9BEL7_9NEOB</name>
<protein>
    <recommendedName>
        <fullName evidence="14">Ig-like domain-containing protein</fullName>
    </recommendedName>
</protein>
<evidence type="ECO:0000256" key="2">
    <source>
        <dbReference type="ARBA" id="ARBA00009752"/>
    </source>
</evidence>
<keyword evidence="12" id="KW-0393">Immunoglobulin domain</keyword>
<dbReference type="InterPro" id="IPR013783">
    <property type="entry name" value="Ig-like_fold"/>
</dbReference>
<dbReference type="InterPro" id="IPR036179">
    <property type="entry name" value="Ig-like_dom_sf"/>
</dbReference>
<comment type="similarity">
    <text evidence="2">Belongs to the interleukin-1 receptor family.</text>
</comment>
<dbReference type="InterPro" id="IPR003599">
    <property type="entry name" value="Ig_sub"/>
</dbReference>
<dbReference type="InterPro" id="IPR003598">
    <property type="entry name" value="Ig_sub2"/>
</dbReference>
<comment type="subcellular location">
    <subcellularLocation>
        <location evidence="1">Membrane</location>
        <topology evidence="1">Single-pass type I membrane protein</topology>
    </subcellularLocation>
</comment>
<dbReference type="SMART" id="SM00408">
    <property type="entry name" value="IGc2"/>
    <property type="match status" value="1"/>
</dbReference>
<keyword evidence="11" id="KW-0395">Inflammatory response</keyword>
<dbReference type="PANTHER" id="PTHR11890:SF26">
    <property type="entry name" value="INTERLEUKIN-1 RECEPTOR TYPE 1"/>
    <property type="match status" value="1"/>
</dbReference>
<evidence type="ECO:0000256" key="7">
    <source>
        <dbReference type="ARBA" id="ARBA00023136"/>
    </source>
</evidence>
<keyword evidence="3" id="KW-0812">Transmembrane</keyword>
<evidence type="ECO:0000256" key="10">
    <source>
        <dbReference type="ARBA" id="ARBA00023180"/>
    </source>
</evidence>